<keyword evidence="2" id="KW-1185">Reference proteome</keyword>
<evidence type="ECO:0000313" key="1">
    <source>
        <dbReference type="EMBL" id="WIM97809.1"/>
    </source>
</evidence>
<sequence>MKIFPDWRAVGRAMRWARKQDDVRRSAIRDDQTGRLVEIAWDRAAYTDLVAHTWTPDGGPHLYVNLQDGRHVEAEELDALTTLRFLAHLDLIPVELAEPSKRYGRCVECGRVAEWVEPTAQFAGRWCHLRPERPYHVPEVQAEAQATGSESDAWELLDEAMGPVLRQALATSPTLCRCPWLGIGTPEHERSGLCLPVVSA</sequence>
<proteinExistence type="predicted"/>
<protein>
    <submittedName>
        <fullName evidence="1">Uncharacterized protein</fullName>
    </submittedName>
</protein>
<dbReference type="EMBL" id="CP126980">
    <property type="protein sequence ID" value="WIM97809.1"/>
    <property type="molecule type" value="Genomic_DNA"/>
</dbReference>
<dbReference type="RefSeq" id="WP_284919203.1">
    <property type="nucleotide sequence ID" value="NZ_CP126980.1"/>
</dbReference>
<evidence type="ECO:0000313" key="2">
    <source>
        <dbReference type="Proteomes" id="UP001240150"/>
    </source>
</evidence>
<reference evidence="1 2" key="1">
    <citation type="submission" date="2023-06" db="EMBL/GenBank/DDBJ databases">
        <authorList>
            <person name="Yushchuk O."/>
            <person name="Binda E."/>
            <person name="Ruckert-Reed C."/>
            <person name="Fedorenko V."/>
            <person name="Kalinowski J."/>
            <person name="Marinelli F."/>
        </authorList>
    </citation>
    <scope>NUCLEOTIDE SEQUENCE [LARGE SCALE GENOMIC DNA]</scope>
    <source>
        <strain evidence="1 2">NRRL 3884</strain>
    </source>
</reference>
<gene>
    <name evidence="1" type="ORF">ACTOB_001363</name>
</gene>
<accession>A0ABY8WIV7</accession>
<name>A0ABY8WIV7_9ACTN</name>
<organism evidence="1 2">
    <name type="scientific">Actinoplanes oblitus</name>
    <dbReference type="NCBI Taxonomy" id="3040509"/>
    <lineage>
        <taxon>Bacteria</taxon>
        <taxon>Bacillati</taxon>
        <taxon>Actinomycetota</taxon>
        <taxon>Actinomycetes</taxon>
        <taxon>Micromonosporales</taxon>
        <taxon>Micromonosporaceae</taxon>
        <taxon>Actinoplanes</taxon>
    </lineage>
</organism>
<dbReference type="Proteomes" id="UP001240150">
    <property type="component" value="Chromosome"/>
</dbReference>